<gene>
    <name evidence="3" type="ORF">RS030_152260</name>
</gene>
<evidence type="ECO:0000256" key="1">
    <source>
        <dbReference type="SAM" id="MobiDB-lite"/>
    </source>
</evidence>
<comment type="caution">
    <text evidence="3">The sequence shown here is derived from an EMBL/GenBank/DDBJ whole genome shotgun (WGS) entry which is preliminary data.</text>
</comment>
<feature type="transmembrane region" description="Helical" evidence="2">
    <location>
        <begin position="297"/>
        <end position="320"/>
    </location>
</feature>
<feature type="transmembrane region" description="Helical" evidence="2">
    <location>
        <begin position="414"/>
        <end position="437"/>
    </location>
</feature>
<accession>A0AAV9Y7D8</accession>
<reference evidence="3 4" key="1">
    <citation type="submission" date="2023-10" db="EMBL/GenBank/DDBJ databases">
        <title>Comparative genomics analysis reveals potential genetic determinants of host preference in Cryptosporidium xiaoi.</title>
        <authorList>
            <person name="Xiao L."/>
            <person name="Li J."/>
        </authorList>
    </citation>
    <scope>NUCLEOTIDE SEQUENCE [LARGE SCALE GENOMIC DNA]</scope>
    <source>
        <strain evidence="3 4">52996</strain>
    </source>
</reference>
<feature type="region of interest" description="Disordered" evidence="1">
    <location>
        <begin position="452"/>
        <end position="513"/>
    </location>
</feature>
<protein>
    <recommendedName>
        <fullName evidence="5">Integral membrane protein</fullName>
    </recommendedName>
</protein>
<feature type="compositionally biased region" description="Low complexity" evidence="1">
    <location>
        <begin position="492"/>
        <end position="513"/>
    </location>
</feature>
<evidence type="ECO:0008006" key="5">
    <source>
        <dbReference type="Google" id="ProtNLM"/>
    </source>
</evidence>
<dbReference type="AlphaFoldDB" id="A0AAV9Y7D8"/>
<name>A0AAV9Y7D8_9CRYT</name>
<keyword evidence="2" id="KW-0472">Membrane</keyword>
<keyword evidence="4" id="KW-1185">Reference proteome</keyword>
<evidence type="ECO:0000313" key="3">
    <source>
        <dbReference type="EMBL" id="KAK6590446.1"/>
    </source>
</evidence>
<dbReference type="Proteomes" id="UP001311799">
    <property type="component" value="Unassembled WGS sequence"/>
</dbReference>
<feature type="region of interest" description="Disordered" evidence="1">
    <location>
        <begin position="131"/>
        <end position="157"/>
    </location>
</feature>
<proteinExistence type="predicted"/>
<feature type="compositionally biased region" description="Polar residues" evidence="1">
    <location>
        <begin position="131"/>
        <end position="146"/>
    </location>
</feature>
<sequence>MSELKSLIYQVLLINLLLTYLRITALGLPIASEAKVDDESPIIADATSVDCPNNPCNCCSDKLLAMAEEYSTNNDGSAECKNFLKNLFCTLACNEESSDIGSVSGLIMVISVCEHGCNEISSKCPNLVRSNNTQSTSGEQVSSAPQTDAEKEGNLNSRISTGVKSNFNKLTIGAAGFSFNKDDKSDCSAISVPEMQTSKSNPYSLAFIYASSDSKVCLKSSGGFQMLSNDVEVHKVTTGGSIQDSGATASSLPVLTSSSGTNTITTADTNTNTATNNTPLETDDLKCGFCFSKCCCWPVWSGAFISFAAYLVMAFLAIYWQSALFSLGLKSTHFWKGGGYWLLGSAILGIFVGMIVGGLVSNCFAGALGLGGSLTNLFMCVLLVGRLGAALGGLGGLGTGATIGLMAHSGTISWSVGLVLGLLLGLVVGFSPIARSLKMNDRYIRRGIRQREMRRRSRLSESGHSEISEASGTDRAKRGSTHGHSSSDSRGQHSSGNRAQSSATSSNSANNAN</sequence>
<evidence type="ECO:0000256" key="2">
    <source>
        <dbReference type="SAM" id="Phobius"/>
    </source>
</evidence>
<feature type="transmembrane region" description="Helical" evidence="2">
    <location>
        <begin position="366"/>
        <end position="384"/>
    </location>
</feature>
<feature type="transmembrane region" description="Helical" evidence="2">
    <location>
        <begin position="340"/>
        <end position="360"/>
    </location>
</feature>
<feature type="compositionally biased region" description="Basic and acidic residues" evidence="1">
    <location>
        <begin position="458"/>
        <end position="477"/>
    </location>
</feature>
<keyword evidence="2" id="KW-0812">Transmembrane</keyword>
<dbReference type="EMBL" id="JAWDEY010000006">
    <property type="protein sequence ID" value="KAK6590446.1"/>
    <property type="molecule type" value="Genomic_DNA"/>
</dbReference>
<keyword evidence="2" id="KW-1133">Transmembrane helix</keyword>
<evidence type="ECO:0000313" key="4">
    <source>
        <dbReference type="Proteomes" id="UP001311799"/>
    </source>
</evidence>
<organism evidence="3 4">
    <name type="scientific">Cryptosporidium xiaoi</name>
    <dbReference type="NCBI Taxonomy" id="659607"/>
    <lineage>
        <taxon>Eukaryota</taxon>
        <taxon>Sar</taxon>
        <taxon>Alveolata</taxon>
        <taxon>Apicomplexa</taxon>
        <taxon>Conoidasida</taxon>
        <taxon>Coccidia</taxon>
        <taxon>Eucoccidiorida</taxon>
        <taxon>Eimeriorina</taxon>
        <taxon>Cryptosporidiidae</taxon>
        <taxon>Cryptosporidium</taxon>
    </lineage>
</organism>